<protein>
    <submittedName>
        <fullName evidence="1">Uncharacterized protein</fullName>
    </submittedName>
</protein>
<sequence length="137" mass="16404">MIVVICLLFIFLIIDYIIIKKYKKYEITKQINEIIEIIKISENDINKINHMIDLLTINNKRQDILKKIINVLIKNKQKELKSIMFTNIKQESEIVSNVVKKHLRTYKNNLHEYKIYLRNFIKSLNESKEVSIIISQV</sequence>
<proteinExistence type="predicted"/>
<dbReference type="EMBL" id="MN739405">
    <property type="protein sequence ID" value="QHT03094.1"/>
    <property type="molecule type" value="Genomic_DNA"/>
</dbReference>
<evidence type="ECO:0000313" key="1">
    <source>
        <dbReference type="EMBL" id="QHT03094.1"/>
    </source>
</evidence>
<dbReference type="AlphaFoldDB" id="A0A6C0CHJ5"/>
<name>A0A6C0CHJ5_9ZZZZ</name>
<organism evidence="1">
    <name type="scientific">viral metagenome</name>
    <dbReference type="NCBI Taxonomy" id="1070528"/>
    <lineage>
        <taxon>unclassified sequences</taxon>
        <taxon>metagenomes</taxon>
        <taxon>organismal metagenomes</taxon>
    </lineage>
</organism>
<reference evidence="1" key="1">
    <citation type="journal article" date="2020" name="Nature">
        <title>Giant virus diversity and host interactions through global metagenomics.</title>
        <authorList>
            <person name="Schulz F."/>
            <person name="Roux S."/>
            <person name="Paez-Espino D."/>
            <person name="Jungbluth S."/>
            <person name="Walsh D.A."/>
            <person name="Denef V.J."/>
            <person name="McMahon K.D."/>
            <person name="Konstantinidis K.T."/>
            <person name="Eloe-Fadrosh E.A."/>
            <person name="Kyrpides N.C."/>
            <person name="Woyke T."/>
        </authorList>
    </citation>
    <scope>NUCLEOTIDE SEQUENCE</scope>
    <source>
        <strain evidence="1">GVMAG-M-3300020727-4</strain>
    </source>
</reference>
<accession>A0A6C0CHJ5</accession>